<evidence type="ECO:0000313" key="9">
    <source>
        <dbReference type="EMBL" id="KAJ3594999.1"/>
    </source>
</evidence>
<feature type="transmembrane region" description="Helical" evidence="8">
    <location>
        <begin position="50"/>
        <end position="72"/>
    </location>
</feature>
<dbReference type="SUPFAM" id="SSF161070">
    <property type="entry name" value="SNF-like"/>
    <property type="match status" value="1"/>
</dbReference>
<keyword evidence="10" id="KW-1185">Reference proteome</keyword>
<evidence type="ECO:0000256" key="8">
    <source>
        <dbReference type="SAM" id="Phobius"/>
    </source>
</evidence>
<evidence type="ECO:0000313" key="10">
    <source>
        <dbReference type="Proteomes" id="UP001148018"/>
    </source>
</evidence>
<dbReference type="PRINTS" id="PR00176">
    <property type="entry name" value="NANEUSMPORT"/>
</dbReference>
<keyword evidence="3 7" id="KW-0812">Transmembrane</keyword>
<accession>A0A9Q0IDQ6</accession>
<dbReference type="InterPro" id="IPR037272">
    <property type="entry name" value="SNS_sf"/>
</dbReference>
<keyword evidence="6" id="KW-0479">Metal-binding</keyword>
<sequence length="193" mass="21204">MNREQKITQKSDDGKPRAKWANKTEYLLVVAGNVVGLGNVWRFPYLCYKYGGGAFLVPYTLLALLCGIPLFLMESAIGQYTKEGAVTCWRKLCPLAQAPCSPGLTVTIPGIQVVYFTAVFPYVMLLALLIRGVTLPGALEGIKYYLYPDLKKLATIERISVLCQPIEDPTRTEQNAKMGDAGMDEGLAMMAIS</sequence>
<protein>
    <recommendedName>
        <fullName evidence="7">Transporter</fullName>
    </recommendedName>
</protein>
<dbReference type="OrthoDB" id="6581954at2759"/>
<reference evidence="9" key="1">
    <citation type="submission" date="2022-07" db="EMBL/GenBank/DDBJ databases">
        <title>Chromosome-level genome of Muraenolepis orangiensis.</title>
        <authorList>
            <person name="Kim J."/>
        </authorList>
    </citation>
    <scope>NUCLEOTIDE SEQUENCE</scope>
    <source>
        <strain evidence="9">KU_S4_2022</strain>
        <tissue evidence="9">Muscle</tissue>
    </source>
</reference>
<comment type="caution">
    <text evidence="9">The sequence shown here is derived from an EMBL/GenBank/DDBJ whole genome shotgun (WGS) entry which is preliminary data.</text>
</comment>
<feature type="transmembrane region" description="Helical" evidence="8">
    <location>
        <begin position="26"/>
        <end position="44"/>
    </location>
</feature>
<dbReference type="GO" id="GO:0046872">
    <property type="term" value="F:metal ion binding"/>
    <property type="evidence" value="ECO:0007669"/>
    <property type="project" value="UniProtKB-KW"/>
</dbReference>
<evidence type="ECO:0000256" key="1">
    <source>
        <dbReference type="ARBA" id="ARBA00004141"/>
    </source>
</evidence>
<dbReference type="PANTHER" id="PTHR11616">
    <property type="entry name" value="SODIUM/CHLORIDE DEPENDENT TRANSPORTER"/>
    <property type="match status" value="1"/>
</dbReference>
<keyword evidence="7" id="KW-0769">Symport</keyword>
<evidence type="ECO:0000256" key="5">
    <source>
        <dbReference type="ARBA" id="ARBA00023136"/>
    </source>
</evidence>
<proteinExistence type="inferred from homology"/>
<feature type="binding site" evidence="6">
    <location>
        <position position="39"/>
    </location>
    <ligand>
        <name>Na(+)</name>
        <dbReference type="ChEBI" id="CHEBI:29101"/>
        <label>1</label>
    </ligand>
</feature>
<organism evidence="9 10">
    <name type="scientific">Muraenolepis orangiensis</name>
    <name type="common">Patagonian moray cod</name>
    <dbReference type="NCBI Taxonomy" id="630683"/>
    <lineage>
        <taxon>Eukaryota</taxon>
        <taxon>Metazoa</taxon>
        <taxon>Chordata</taxon>
        <taxon>Craniata</taxon>
        <taxon>Vertebrata</taxon>
        <taxon>Euteleostomi</taxon>
        <taxon>Actinopterygii</taxon>
        <taxon>Neopterygii</taxon>
        <taxon>Teleostei</taxon>
        <taxon>Neoteleostei</taxon>
        <taxon>Acanthomorphata</taxon>
        <taxon>Zeiogadaria</taxon>
        <taxon>Gadariae</taxon>
        <taxon>Gadiformes</taxon>
        <taxon>Muraenolepidoidei</taxon>
        <taxon>Muraenolepididae</taxon>
        <taxon>Muraenolepis</taxon>
    </lineage>
</organism>
<dbReference type="InterPro" id="IPR000175">
    <property type="entry name" value="Na/ntran_symport"/>
</dbReference>
<name>A0A9Q0IDQ6_9TELE</name>
<comment type="subcellular location">
    <subcellularLocation>
        <location evidence="1">Membrane</location>
        <topology evidence="1">Multi-pass membrane protein</topology>
    </subcellularLocation>
</comment>
<feature type="binding site" evidence="6">
    <location>
        <position position="35"/>
    </location>
    <ligand>
        <name>Na(+)</name>
        <dbReference type="ChEBI" id="CHEBI:29101"/>
        <label>1</label>
    </ligand>
</feature>
<evidence type="ECO:0000256" key="3">
    <source>
        <dbReference type="ARBA" id="ARBA00022692"/>
    </source>
</evidence>
<dbReference type="GO" id="GO:0035725">
    <property type="term" value="P:sodium ion transmembrane transport"/>
    <property type="evidence" value="ECO:0007669"/>
    <property type="project" value="TreeGrafter"/>
</dbReference>
<evidence type="ECO:0000256" key="4">
    <source>
        <dbReference type="ARBA" id="ARBA00022989"/>
    </source>
</evidence>
<evidence type="ECO:0000256" key="7">
    <source>
        <dbReference type="RuleBase" id="RU003732"/>
    </source>
</evidence>
<feature type="binding site" evidence="6">
    <location>
        <position position="32"/>
    </location>
    <ligand>
        <name>Na(+)</name>
        <dbReference type="ChEBI" id="CHEBI:29101"/>
        <label>1</label>
    </ligand>
</feature>
<gene>
    <name evidence="9" type="ORF">NHX12_004304</name>
</gene>
<evidence type="ECO:0000256" key="6">
    <source>
        <dbReference type="PIRSR" id="PIRSR600175-1"/>
    </source>
</evidence>
<dbReference type="EMBL" id="JANIIK010000111">
    <property type="protein sequence ID" value="KAJ3594999.1"/>
    <property type="molecule type" value="Genomic_DNA"/>
</dbReference>
<evidence type="ECO:0000256" key="2">
    <source>
        <dbReference type="ARBA" id="ARBA00022448"/>
    </source>
</evidence>
<keyword evidence="5 8" id="KW-0472">Membrane</keyword>
<keyword evidence="6" id="KW-0915">Sodium</keyword>
<dbReference type="GO" id="GO:0006865">
    <property type="term" value="P:amino acid transport"/>
    <property type="evidence" value="ECO:0007669"/>
    <property type="project" value="TreeGrafter"/>
</dbReference>
<dbReference type="Pfam" id="PF00209">
    <property type="entry name" value="SNF"/>
    <property type="match status" value="2"/>
</dbReference>
<keyword evidence="4 8" id="KW-1133">Transmembrane helix</keyword>
<dbReference type="GO" id="GO:0015293">
    <property type="term" value="F:symporter activity"/>
    <property type="evidence" value="ECO:0007669"/>
    <property type="project" value="UniProtKB-KW"/>
</dbReference>
<dbReference type="AlphaFoldDB" id="A0A9Q0IDQ6"/>
<dbReference type="GO" id="GO:0005886">
    <property type="term" value="C:plasma membrane"/>
    <property type="evidence" value="ECO:0007669"/>
    <property type="project" value="TreeGrafter"/>
</dbReference>
<dbReference type="PROSITE" id="PS00610">
    <property type="entry name" value="NA_NEUROTRAN_SYMP_1"/>
    <property type="match status" value="1"/>
</dbReference>
<dbReference type="PANTHER" id="PTHR11616:SF111">
    <property type="entry name" value="SODIUM- AND CHLORIDE-DEPENDENT GABA TRANSPORTER 2"/>
    <property type="match status" value="1"/>
</dbReference>
<keyword evidence="2 7" id="KW-0813">Transport</keyword>
<dbReference type="Proteomes" id="UP001148018">
    <property type="component" value="Unassembled WGS sequence"/>
</dbReference>
<comment type="similarity">
    <text evidence="7">Belongs to the sodium:neurotransmitter symporter (SNF) (TC 2.A.22) family.</text>
</comment>
<dbReference type="PROSITE" id="PS50267">
    <property type="entry name" value="NA_NEUROTRAN_SYMP_3"/>
    <property type="match status" value="2"/>
</dbReference>